<accession>A0A5R9G892</accession>
<name>A0A5R9G892_9BACL</name>
<proteinExistence type="predicted"/>
<evidence type="ECO:0000259" key="1">
    <source>
        <dbReference type="Pfam" id="PF01261"/>
    </source>
</evidence>
<dbReference type="InterPro" id="IPR036237">
    <property type="entry name" value="Xyl_isomerase-like_sf"/>
</dbReference>
<evidence type="ECO:0000313" key="2">
    <source>
        <dbReference type="EMBL" id="TLS52622.1"/>
    </source>
</evidence>
<gene>
    <name evidence="2" type="ORF">FE782_08270</name>
</gene>
<keyword evidence="3" id="KW-1185">Reference proteome</keyword>
<dbReference type="GO" id="GO:0016853">
    <property type="term" value="F:isomerase activity"/>
    <property type="evidence" value="ECO:0007669"/>
    <property type="project" value="UniProtKB-KW"/>
</dbReference>
<dbReference type="PANTHER" id="PTHR12110">
    <property type="entry name" value="HYDROXYPYRUVATE ISOMERASE"/>
    <property type="match status" value="1"/>
</dbReference>
<evidence type="ECO:0000313" key="3">
    <source>
        <dbReference type="Proteomes" id="UP000309676"/>
    </source>
</evidence>
<keyword evidence="2" id="KW-0413">Isomerase</keyword>
<dbReference type="Gene3D" id="3.20.20.150">
    <property type="entry name" value="Divalent-metal-dependent TIM barrel enzymes"/>
    <property type="match status" value="1"/>
</dbReference>
<dbReference type="Proteomes" id="UP000309676">
    <property type="component" value="Unassembled WGS sequence"/>
</dbReference>
<dbReference type="PANTHER" id="PTHR12110:SF21">
    <property type="entry name" value="XYLOSE ISOMERASE-LIKE TIM BARREL DOMAIN-CONTAINING PROTEIN"/>
    <property type="match status" value="1"/>
</dbReference>
<feature type="domain" description="Xylose isomerase-like TIM barrel" evidence="1">
    <location>
        <begin position="21"/>
        <end position="272"/>
    </location>
</feature>
<dbReference type="SUPFAM" id="SSF51658">
    <property type="entry name" value="Xylose isomerase-like"/>
    <property type="match status" value="1"/>
</dbReference>
<dbReference type="Pfam" id="PF01261">
    <property type="entry name" value="AP_endonuc_2"/>
    <property type="match status" value="1"/>
</dbReference>
<protein>
    <submittedName>
        <fullName evidence="2">Sugar phosphate isomerase/epimerase</fullName>
    </submittedName>
</protein>
<dbReference type="InterPro" id="IPR013022">
    <property type="entry name" value="Xyl_isomerase-like_TIM-brl"/>
</dbReference>
<dbReference type="InterPro" id="IPR050312">
    <property type="entry name" value="IolE/XylAMocC-like"/>
</dbReference>
<reference evidence="2 3" key="1">
    <citation type="submission" date="2019-05" db="EMBL/GenBank/DDBJ databases">
        <authorList>
            <person name="Narsing Rao M.P."/>
            <person name="Li W.J."/>
        </authorList>
    </citation>
    <scope>NUCLEOTIDE SEQUENCE [LARGE SCALE GENOMIC DNA]</scope>
    <source>
        <strain evidence="2 3">SYSU_K30003</strain>
    </source>
</reference>
<dbReference type="OrthoDB" id="9782626at2"/>
<organism evidence="2 3">
    <name type="scientific">Paenibacillus antri</name>
    <dbReference type="NCBI Taxonomy" id="2582848"/>
    <lineage>
        <taxon>Bacteria</taxon>
        <taxon>Bacillati</taxon>
        <taxon>Bacillota</taxon>
        <taxon>Bacilli</taxon>
        <taxon>Bacillales</taxon>
        <taxon>Paenibacillaceae</taxon>
        <taxon>Paenibacillus</taxon>
    </lineage>
</organism>
<comment type="caution">
    <text evidence="2">The sequence shown here is derived from an EMBL/GenBank/DDBJ whole genome shotgun (WGS) entry which is preliminary data.</text>
</comment>
<dbReference type="EMBL" id="VCIW01000004">
    <property type="protein sequence ID" value="TLS52622.1"/>
    <property type="molecule type" value="Genomic_DNA"/>
</dbReference>
<dbReference type="RefSeq" id="WP_138193613.1">
    <property type="nucleotide sequence ID" value="NZ_VCIW01000004.1"/>
</dbReference>
<dbReference type="AlphaFoldDB" id="A0A5R9G892"/>
<sequence>MIPAINPTTVGGWSIPFRDFLDAAARAGFPAIDYSIEPFAEVARTQSLEAARELLAARSLAIGSFGLPVEFRKDEDTFAEGLRRLPELAKLATSLGADRCCTWLWPATDEPVAEYTSRFIRRLRACASVLEEHGIRFGVEWVGTKTLRTMKHDFIHTLPGVLELIGAIDRPNVGVLFDSFHWFTSGATTDDILALRPEQIVLVHINDAPDRPVDEQVDDRRLLPGEGIIDLNGMLNALRRIGYDSFVSAEVFSDTLPLLGPEGAARKTKEAMDRVLGAASEGGSGR</sequence>